<name>A0A0M3HQH0_ASCLU</name>
<dbReference type="AlphaFoldDB" id="A0A0M3HQH0"/>
<protein>
    <submittedName>
        <fullName evidence="2">Uncharacterized protein</fullName>
    </submittedName>
</protein>
<evidence type="ECO:0000313" key="1">
    <source>
        <dbReference type="Proteomes" id="UP000036681"/>
    </source>
</evidence>
<accession>A0A0M3HQH0</accession>
<organism evidence="1 2">
    <name type="scientific">Ascaris lumbricoides</name>
    <name type="common">Giant roundworm</name>
    <dbReference type="NCBI Taxonomy" id="6252"/>
    <lineage>
        <taxon>Eukaryota</taxon>
        <taxon>Metazoa</taxon>
        <taxon>Ecdysozoa</taxon>
        <taxon>Nematoda</taxon>
        <taxon>Chromadorea</taxon>
        <taxon>Rhabditida</taxon>
        <taxon>Spirurina</taxon>
        <taxon>Ascaridomorpha</taxon>
        <taxon>Ascaridoidea</taxon>
        <taxon>Ascarididae</taxon>
        <taxon>Ascaris</taxon>
    </lineage>
</organism>
<proteinExistence type="predicted"/>
<dbReference type="Proteomes" id="UP000036681">
    <property type="component" value="Unplaced"/>
</dbReference>
<reference evidence="2" key="1">
    <citation type="submission" date="2017-02" db="UniProtKB">
        <authorList>
            <consortium name="WormBaseParasite"/>
        </authorList>
    </citation>
    <scope>IDENTIFICATION</scope>
</reference>
<dbReference type="WBParaSite" id="ALUE_0000435101-mRNA-1">
    <property type="protein sequence ID" value="ALUE_0000435101-mRNA-1"/>
    <property type="gene ID" value="ALUE_0000435101"/>
</dbReference>
<sequence length="99" mass="10460">MGVLKVSLVAAASSASDEEATNKLLNPVVNEEAEGANSRRIGEWDLVGQQGKTDMEVDGFAEANQLLCSALEQLDNIIANVIVCYDALNAVELVAVGRL</sequence>
<keyword evidence="1" id="KW-1185">Reference proteome</keyword>
<evidence type="ECO:0000313" key="2">
    <source>
        <dbReference type="WBParaSite" id="ALUE_0000435101-mRNA-1"/>
    </source>
</evidence>